<protein>
    <submittedName>
        <fullName evidence="1">DUF4276 family protein</fullName>
    </submittedName>
</protein>
<accession>A0ABX0BAF0</accession>
<dbReference type="Proteomes" id="UP000471672">
    <property type="component" value="Unassembled WGS sequence"/>
</dbReference>
<dbReference type="InterPro" id="IPR025455">
    <property type="entry name" value="DUF4276"/>
</dbReference>
<comment type="caution">
    <text evidence="1">The sequence shown here is derived from an EMBL/GenBank/DDBJ whole genome shotgun (WGS) entry which is preliminary data.</text>
</comment>
<keyword evidence="2" id="KW-1185">Reference proteome</keyword>
<dbReference type="RefSeq" id="WP_162289666.1">
    <property type="nucleotide sequence ID" value="NZ_JAAFAN010000024.1"/>
</dbReference>
<gene>
    <name evidence="1" type="ORF">GYH36_08820</name>
</gene>
<dbReference type="Pfam" id="PF14103">
    <property type="entry name" value="DUF4276"/>
    <property type="match status" value="1"/>
</dbReference>
<name>A0ABX0BAF0_9MICO</name>
<evidence type="ECO:0000313" key="1">
    <source>
        <dbReference type="EMBL" id="NDO89564.1"/>
    </source>
</evidence>
<proteinExistence type="predicted"/>
<organism evidence="1 2">
    <name type="scientific">Cellulosimicrobium composti</name>
    <dbReference type="NCBI Taxonomy" id="2672572"/>
    <lineage>
        <taxon>Bacteria</taxon>
        <taxon>Bacillati</taxon>
        <taxon>Actinomycetota</taxon>
        <taxon>Actinomycetes</taxon>
        <taxon>Micrococcales</taxon>
        <taxon>Promicromonosporaceae</taxon>
        <taxon>Cellulosimicrobium</taxon>
    </lineage>
</organism>
<dbReference type="EMBL" id="JAAFAN010000024">
    <property type="protein sequence ID" value="NDO89564.1"/>
    <property type="molecule type" value="Genomic_DNA"/>
</dbReference>
<evidence type="ECO:0000313" key="2">
    <source>
        <dbReference type="Proteomes" id="UP000471672"/>
    </source>
</evidence>
<sequence length="203" mass="22183">MSGAIVIASVVEGHGEVTGLPVLLRRIAFERHNIHVDVLKPHRVPRANMVRRPDELQKAVRLQANRVRGAGAVIVLTDSDDDDPEKLRARLQATVDGANTSAPAVVSVAVREYEAWFLAGIESLRVHPSVLDDATYEDDCEAPRNPKLRLEMLMTESYGSVRHQVAFNARLDLDEVASKSPSFRQFLDAVAAVVDPGCEAAQG</sequence>
<reference evidence="1 2" key="1">
    <citation type="journal article" date="2021" name="Arch. Microbiol.">
        <title>Cellulosimicrobium fucosivorans sp. nov., isolated from San Elijo Lagoon, contains a fucose metabolic pathway linked to carotenoid production.</title>
        <authorList>
            <person name="Aviles F.A."/>
            <person name="Kyndt J.A."/>
        </authorList>
    </citation>
    <scope>NUCLEOTIDE SEQUENCE [LARGE SCALE GENOMIC DNA]</scope>
    <source>
        <strain evidence="1 2">SE3</strain>
    </source>
</reference>